<proteinExistence type="predicted"/>
<accession>A0A4D6M074</accession>
<dbReference type="Pfam" id="PF26130">
    <property type="entry name" value="PB1-like"/>
    <property type="match status" value="2"/>
</dbReference>
<evidence type="ECO:0000259" key="2">
    <source>
        <dbReference type="Pfam" id="PF26130"/>
    </source>
</evidence>
<feature type="region of interest" description="Disordered" evidence="1">
    <location>
        <begin position="133"/>
        <end position="157"/>
    </location>
</feature>
<feature type="compositionally biased region" description="Low complexity" evidence="1">
    <location>
        <begin position="353"/>
        <end position="366"/>
    </location>
</feature>
<protein>
    <recommendedName>
        <fullName evidence="2">PB1-like domain-containing protein</fullName>
    </recommendedName>
</protein>
<feature type="region of interest" description="Disordered" evidence="1">
    <location>
        <begin position="321"/>
        <end position="375"/>
    </location>
</feature>
<evidence type="ECO:0000313" key="3">
    <source>
        <dbReference type="EMBL" id="QCD94250.1"/>
    </source>
</evidence>
<gene>
    <name evidence="3" type="ORF">DEO72_LG5g2333</name>
</gene>
<organism evidence="3 4">
    <name type="scientific">Vigna unguiculata</name>
    <name type="common">Cowpea</name>
    <dbReference type="NCBI Taxonomy" id="3917"/>
    <lineage>
        <taxon>Eukaryota</taxon>
        <taxon>Viridiplantae</taxon>
        <taxon>Streptophyta</taxon>
        <taxon>Embryophyta</taxon>
        <taxon>Tracheophyta</taxon>
        <taxon>Spermatophyta</taxon>
        <taxon>Magnoliopsida</taxon>
        <taxon>eudicotyledons</taxon>
        <taxon>Gunneridae</taxon>
        <taxon>Pentapetalae</taxon>
        <taxon>rosids</taxon>
        <taxon>fabids</taxon>
        <taxon>Fabales</taxon>
        <taxon>Fabaceae</taxon>
        <taxon>Papilionoideae</taxon>
        <taxon>50 kb inversion clade</taxon>
        <taxon>NPAAA clade</taxon>
        <taxon>indigoferoid/millettioid clade</taxon>
        <taxon>Phaseoleae</taxon>
        <taxon>Vigna</taxon>
    </lineage>
</organism>
<dbReference type="AlphaFoldDB" id="A0A4D6M074"/>
<evidence type="ECO:0000313" key="4">
    <source>
        <dbReference type="Proteomes" id="UP000501690"/>
    </source>
</evidence>
<feature type="compositionally biased region" description="Polar residues" evidence="1">
    <location>
        <begin position="333"/>
        <end position="343"/>
    </location>
</feature>
<dbReference type="EMBL" id="CP039349">
    <property type="protein sequence ID" value="QCD94250.1"/>
    <property type="molecule type" value="Genomic_DNA"/>
</dbReference>
<keyword evidence="4" id="KW-1185">Reference proteome</keyword>
<sequence length="391" mass="42458">MGFSIAFYHMGKFEAFKGRFLRYKGGEEHVVHGLDADRWSYFEALSILKDEFKYDGMVKLWWKLKRGRMDRDLRPLVTDKDALDLSGYAESRKEEVQIYVEHVVSTAEPIEFIEAVVVDDKGGQDEAVVVDDNGGQDEATANDNGGHGGAATAAVNDNGGHGGAAAAVNDNGGHGGAAVDAHGQAESNVAAVDDGNVAAAAVDDGNVVAAEHEASCRERGFRVVLESSGKGCCRRAFRPLSRGEDEVEEMGFSIAFYHMGKFEAFKGRFLRYKGGEEHVVHGLDADRWSYFEALSILKDEFKYDGMVKLWWKLKRGRMDRDLRPLGKGHQKKSNAGSESTPSASAARRSNKFRSTTGSTSQPPTTRGGRRPNKGVAATVVLGSQASSSNPS</sequence>
<feature type="domain" description="PB1-like" evidence="2">
    <location>
        <begin position="251"/>
        <end position="326"/>
    </location>
</feature>
<dbReference type="InterPro" id="IPR058594">
    <property type="entry name" value="PB1-like_dom_pln"/>
</dbReference>
<name>A0A4D6M074_VIGUN</name>
<dbReference type="Proteomes" id="UP000501690">
    <property type="component" value="Linkage Group LG5"/>
</dbReference>
<evidence type="ECO:0000256" key="1">
    <source>
        <dbReference type="SAM" id="MobiDB-lite"/>
    </source>
</evidence>
<feature type="domain" description="PB1-like" evidence="2">
    <location>
        <begin position="3"/>
        <end position="102"/>
    </location>
</feature>
<reference evidence="3 4" key="1">
    <citation type="submission" date="2019-04" db="EMBL/GenBank/DDBJ databases">
        <title>An improved genome assembly and genetic linkage map for asparagus bean, Vigna unguiculata ssp. sesquipedialis.</title>
        <authorList>
            <person name="Xia Q."/>
            <person name="Zhang R."/>
            <person name="Dong Y."/>
        </authorList>
    </citation>
    <scope>NUCLEOTIDE SEQUENCE [LARGE SCALE GENOMIC DNA]</scope>
    <source>
        <tissue evidence="3">Leaf</tissue>
    </source>
</reference>